<feature type="domain" description="NodB homology" evidence="2">
    <location>
        <begin position="95"/>
        <end position="278"/>
    </location>
</feature>
<evidence type="ECO:0000313" key="3">
    <source>
        <dbReference type="EMBL" id="SCL66996.1"/>
    </source>
</evidence>
<proteinExistence type="predicted"/>
<feature type="region of interest" description="Disordered" evidence="1">
    <location>
        <begin position="35"/>
        <end position="91"/>
    </location>
</feature>
<dbReference type="RefSeq" id="WP_091125675.1">
    <property type="nucleotide sequence ID" value="NZ_FMHY01000002.1"/>
</dbReference>
<dbReference type="GO" id="GO:0016810">
    <property type="term" value="F:hydrolase activity, acting on carbon-nitrogen (but not peptide) bonds"/>
    <property type="evidence" value="ECO:0007669"/>
    <property type="project" value="InterPro"/>
</dbReference>
<dbReference type="PROSITE" id="PS51677">
    <property type="entry name" value="NODB"/>
    <property type="match status" value="1"/>
</dbReference>
<dbReference type="STRING" id="227316.GA0070604_5855"/>
<dbReference type="InterPro" id="IPR050248">
    <property type="entry name" value="Polysacc_deacetylase_ArnD"/>
</dbReference>
<evidence type="ECO:0000256" key="1">
    <source>
        <dbReference type="SAM" id="MobiDB-lite"/>
    </source>
</evidence>
<evidence type="ECO:0000259" key="2">
    <source>
        <dbReference type="PROSITE" id="PS51677"/>
    </source>
</evidence>
<dbReference type="EMBL" id="FMHY01000002">
    <property type="protein sequence ID" value="SCL66996.1"/>
    <property type="molecule type" value="Genomic_DNA"/>
</dbReference>
<dbReference type="PANTHER" id="PTHR10587:SF137">
    <property type="entry name" value="4-DEOXY-4-FORMAMIDO-L-ARABINOSE-PHOSPHOUNDECAPRENOL DEFORMYLASE ARND-RELATED"/>
    <property type="match status" value="1"/>
</dbReference>
<reference evidence="4" key="1">
    <citation type="submission" date="2016-06" db="EMBL/GenBank/DDBJ databases">
        <authorList>
            <person name="Varghese N."/>
            <person name="Submissions Spin"/>
        </authorList>
    </citation>
    <scope>NUCLEOTIDE SEQUENCE [LARGE SCALE GENOMIC DNA]</scope>
    <source>
        <strain evidence="4">DSM 44814</strain>
    </source>
</reference>
<dbReference type="Proteomes" id="UP000199696">
    <property type="component" value="Unassembled WGS sequence"/>
</dbReference>
<keyword evidence="4" id="KW-1185">Reference proteome</keyword>
<dbReference type="InterPro" id="IPR011330">
    <property type="entry name" value="Glyco_hydro/deAcase_b/a-brl"/>
</dbReference>
<accession>A0A1C6VKZ5</accession>
<dbReference type="Pfam" id="PF01522">
    <property type="entry name" value="Polysacc_deac_1"/>
    <property type="match status" value="1"/>
</dbReference>
<feature type="compositionally biased region" description="Basic and acidic residues" evidence="1">
    <location>
        <begin position="73"/>
        <end position="83"/>
    </location>
</feature>
<dbReference type="PANTHER" id="PTHR10587">
    <property type="entry name" value="GLYCOSYL TRANSFERASE-RELATED"/>
    <property type="match status" value="1"/>
</dbReference>
<name>A0A1C6VKZ5_9ACTN</name>
<dbReference type="OrthoDB" id="3864432at2"/>
<dbReference type="CDD" id="cd10917">
    <property type="entry name" value="CE4_NodB_like_6s_7s"/>
    <property type="match status" value="1"/>
</dbReference>
<dbReference type="AlphaFoldDB" id="A0A1C6VKZ5"/>
<gene>
    <name evidence="3" type="ORF">GA0070604_5855</name>
</gene>
<sequence>MPATTLRAAGIVTLVAAALLGSAYALGRSLIPEASPRATSVTADDPRYADQPPETDPTPPPTASSSPSPQSRAEQRQLVREGDGPFGSLTTTESSRVALTFDDGPDPQYTPQVLALLKEYGVKATFCLVGENVQSYPELVRDIVADGHTLCNHSWEHDLSLGQRSSDAIRADLRRTNEAILSAAPNARIAYFRQPGGNWTAPAVSVCEDLGMTPLHWAVDPSDWQVPGAAQITRVVMTETGPGSIVLMHDAGGDRTGTVAALRNLLPELMSRYQLEALPTGTT</sequence>
<protein>
    <submittedName>
        <fullName evidence="3">Polysaccharide deacetylase</fullName>
    </submittedName>
</protein>
<dbReference type="SUPFAM" id="SSF88713">
    <property type="entry name" value="Glycoside hydrolase/deacetylase"/>
    <property type="match status" value="1"/>
</dbReference>
<dbReference type="InterPro" id="IPR002509">
    <property type="entry name" value="NODB_dom"/>
</dbReference>
<dbReference type="Gene3D" id="3.20.20.370">
    <property type="entry name" value="Glycoside hydrolase/deacetylase"/>
    <property type="match status" value="1"/>
</dbReference>
<dbReference type="GO" id="GO:0005975">
    <property type="term" value="P:carbohydrate metabolic process"/>
    <property type="evidence" value="ECO:0007669"/>
    <property type="project" value="InterPro"/>
</dbReference>
<feature type="compositionally biased region" description="Low complexity" evidence="1">
    <location>
        <begin position="63"/>
        <end position="72"/>
    </location>
</feature>
<organism evidence="3 4">
    <name type="scientific">Micromonospora eburnea</name>
    <dbReference type="NCBI Taxonomy" id="227316"/>
    <lineage>
        <taxon>Bacteria</taxon>
        <taxon>Bacillati</taxon>
        <taxon>Actinomycetota</taxon>
        <taxon>Actinomycetes</taxon>
        <taxon>Micromonosporales</taxon>
        <taxon>Micromonosporaceae</taxon>
        <taxon>Micromonospora</taxon>
    </lineage>
</organism>
<evidence type="ECO:0000313" key="4">
    <source>
        <dbReference type="Proteomes" id="UP000199696"/>
    </source>
</evidence>